<keyword evidence="2" id="KW-1185">Reference proteome</keyword>
<evidence type="ECO:0000313" key="1">
    <source>
        <dbReference type="EMBL" id="MVZ63791.1"/>
    </source>
</evidence>
<dbReference type="RefSeq" id="WP_160370509.1">
    <property type="nucleotide sequence ID" value="NZ_WSQA01000015.1"/>
</dbReference>
<evidence type="ECO:0008006" key="3">
    <source>
        <dbReference type="Google" id="ProtNLM"/>
    </source>
</evidence>
<dbReference type="Proteomes" id="UP000435036">
    <property type="component" value="Unassembled WGS sequence"/>
</dbReference>
<comment type="caution">
    <text evidence="1">The sequence shown here is derived from an EMBL/GenBank/DDBJ whole genome shotgun (WGS) entry which is preliminary data.</text>
</comment>
<proteinExistence type="predicted"/>
<gene>
    <name evidence="1" type="ORF">GQF63_17340</name>
</gene>
<dbReference type="AlphaFoldDB" id="A0A6N8L5R7"/>
<organism evidence="1 2">
    <name type="scientific">Sphingobacterium humi</name>
    <dbReference type="NCBI Taxonomy" id="1796905"/>
    <lineage>
        <taxon>Bacteria</taxon>
        <taxon>Pseudomonadati</taxon>
        <taxon>Bacteroidota</taxon>
        <taxon>Sphingobacteriia</taxon>
        <taxon>Sphingobacteriales</taxon>
        <taxon>Sphingobacteriaceae</taxon>
        <taxon>Sphingobacterium</taxon>
    </lineage>
</organism>
<dbReference type="EMBL" id="WSQA01000015">
    <property type="protein sequence ID" value="MVZ63791.1"/>
    <property type="molecule type" value="Genomic_DNA"/>
</dbReference>
<protein>
    <recommendedName>
        <fullName evidence="3">DUF4178 domain-containing protein</fullName>
    </recommendedName>
</protein>
<accession>A0A6N8L5R7</accession>
<dbReference type="OrthoDB" id="8449305at2"/>
<evidence type="ECO:0000313" key="2">
    <source>
        <dbReference type="Proteomes" id="UP000435036"/>
    </source>
</evidence>
<reference evidence="1 2" key="1">
    <citation type="submission" date="2019-12" db="EMBL/GenBank/DDBJ databases">
        <authorList>
            <person name="Dong K."/>
        </authorList>
    </citation>
    <scope>NUCLEOTIDE SEQUENCE [LARGE SCALE GENOMIC DNA]</scope>
    <source>
        <strain evidence="1 2">JCM 31225</strain>
    </source>
</reference>
<sequence>MNKKKYQILNSLPPYGPMYISITENGQDFYSEGFVVRFYKDDGTDWVANFQEGWTDLKEIVNLKKTQNLLVIAKGICYLMNPNEIKPIEVFGVNYKIIFETNNDGFVLSDDTGLTIIESDGNYWHSERISWDGLTHFNIENNIVTGLAFNPMPDSDEWVDFSYDIDNKNLIGGSYYSFENKRPWWKIW</sequence>
<name>A0A6N8L5R7_9SPHI</name>